<name>A0A0D7A9H8_9AGAR</name>
<dbReference type="PANTHER" id="PTHR12943">
    <property type="entry name" value="HOMOCYSTEINE-RESPONSIVE ENDOPLASMIC RETICULUM-RESIDENT UNIQUITIN-LIKE DOMAIN HERPUD PROTEIN FAMILY MEMBER"/>
    <property type="match status" value="1"/>
</dbReference>
<feature type="compositionally biased region" description="Low complexity" evidence="1">
    <location>
        <begin position="48"/>
        <end position="58"/>
    </location>
</feature>
<reference evidence="3 4" key="1">
    <citation type="journal article" date="2015" name="Fungal Genet. Biol.">
        <title>Evolution of novel wood decay mechanisms in Agaricales revealed by the genome sequences of Fistulina hepatica and Cylindrobasidium torrendii.</title>
        <authorList>
            <person name="Floudas D."/>
            <person name="Held B.W."/>
            <person name="Riley R."/>
            <person name="Nagy L.G."/>
            <person name="Koehler G."/>
            <person name="Ransdell A.S."/>
            <person name="Younus H."/>
            <person name="Chow J."/>
            <person name="Chiniquy J."/>
            <person name="Lipzen A."/>
            <person name="Tritt A."/>
            <person name="Sun H."/>
            <person name="Haridas S."/>
            <person name="LaButti K."/>
            <person name="Ohm R.A."/>
            <person name="Kues U."/>
            <person name="Blanchette R.A."/>
            <person name="Grigoriev I.V."/>
            <person name="Minto R.E."/>
            <person name="Hibbett D.S."/>
        </authorList>
    </citation>
    <scope>NUCLEOTIDE SEQUENCE [LARGE SCALE GENOMIC DNA]</scope>
    <source>
        <strain evidence="3 4">ATCC 64428</strain>
    </source>
</reference>
<dbReference type="PANTHER" id="PTHR12943:SF27">
    <property type="entry name" value="HOMOCYSTEINE-INDUCED ENDOPLASMIC RETICULUM PROTEIN, ISOFORM A"/>
    <property type="match status" value="1"/>
</dbReference>
<dbReference type="InterPro" id="IPR029071">
    <property type="entry name" value="Ubiquitin-like_domsf"/>
</dbReference>
<feature type="transmembrane region" description="Helical" evidence="2">
    <location>
        <begin position="399"/>
        <end position="416"/>
    </location>
</feature>
<dbReference type="Proteomes" id="UP000054144">
    <property type="component" value="Unassembled WGS sequence"/>
</dbReference>
<gene>
    <name evidence="3" type="ORF">FISHEDRAFT_46938</name>
</gene>
<evidence type="ECO:0000313" key="3">
    <source>
        <dbReference type="EMBL" id="KIY46601.1"/>
    </source>
</evidence>
<dbReference type="SUPFAM" id="SSF54236">
    <property type="entry name" value="Ubiquitin-like"/>
    <property type="match status" value="1"/>
</dbReference>
<feature type="compositionally biased region" description="Basic and acidic residues" evidence="1">
    <location>
        <begin position="530"/>
        <end position="540"/>
    </location>
</feature>
<dbReference type="InterPro" id="IPR039751">
    <property type="entry name" value="HERPUD1/2"/>
</dbReference>
<proteinExistence type="predicted"/>
<evidence type="ECO:0000256" key="1">
    <source>
        <dbReference type="SAM" id="MobiDB-lite"/>
    </source>
</evidence>
<keyword evidence="2" id="KW-0812">Transmembrane</keyword>
<feature type="region of interest" description="Disordered" evidence="1">
    <location>
        <begin position="530"/>
        <end position="554"/>
    </location>
</feature>
<accession>A0A0D7A9H8</accession>
<organism evidence="3 4">
    <name type="scientific">Fistulina hepatica ATCC 64428</name>
    <dbReference type="NCBI Taxonomy" id="1128425"/>
    <lineage>
        <taxon>Eukaryota</taxon>
        <taxon>Fungi</taxon>
        <taxon>Dikarya</taxon>
        <taxon>Basidiomycota</taxon>
        <taxon>Agaricomycotina</taxon>
        <taxon>Agaricomycetes</taxon>
        <taxon>Agaricomycetidae</taxon>
        <taxon>Agaricales</taxon>
        <taxon>Fistulinaceae</taxon>
        <taxon>Fistulina</taxon>
    </lineage>
</organism>
<dbReference type="Gene3D" id="3.10.20.90">
    <property type="entry name" value="Phosphatidylinositol 3-kinase Catalytic Subunit, Chain A, domain 1"/>
    <property type="match status" value="1"/>
</dbReference>
<feature type="region of interest" description="Disordered" evidence="1">
    <location>
        <begin position="1"/>
        <end position="64"/>
    </location>
</feature>
<dbReference type="GO" id="GO:0030968">
    <property type="term" value="P:endoplasmic reticulum unfolded protein response"/>
    <property type="evidence" value="ECO:0007669"/>
    <property type="project" value="TreeGrafter"/>
</dbReference>
<feature type="transmembrane region" description="Helical" evidence="2">
    <location>
        <begin position="369"/>
        <end position="392"/>
    </location>
</feature>
<dbReference type="CDD" id="cd17039">
    <property type="entry name" value="Ubl_ubiquitin_like"/>
    <property type="match status" value="1"/>
</dbReference>
<dbReference type="AlphaFoldDB" id="A0A0D7A9H8"/>
<keyword evidence="2" id="KW-1133">Transmembrane helix</keyword>
<keyword evidence="2" id="KW-0472">Membrane</keyword>
<protein>
    <recommendedName>
        <fullName evidence="5">Ubiquitin-like domain-containing protein</fullName>
    </recommendedName>
</protein>
<sequence>MISSATSFPGSPRQPEPTGTVHDDSVPQPDAFTSGVRWQDAARNRFHASASSTGATSSQFVPGISSLESRPTTVLDVKNAIADLCPGHPRVSGQRLIWRGRTLEDDERLIDLWQSPSEPRVVHLAVHSSAWTSEPPNRKGSAANPSSTPLASAYSQASSSSSSTYPQPPLAIPTTPSIRPPFVPMYHIRSPAPPAHPLAFVRFRHDQALSVLSEANPTVPYGTQFLDEYTPVELRDAAAIFVNRAGYVWPSILDISFPLRAPGGIRYEYAAIEGQPYLKLVDCSMPPTPRQTHAITVLTYTFTLLGLSEPTVHRVTSSQNPLGAAPDINSLLQQLGLPPIHRPPRNVVNHVPVNEGIRAAFAPPELRGFAIWSLFSPMIWLIARTLLLLYLFDAGQAPIYGGIILVLMLYEMWSLIRNLLTRGPIDARRQQGRNGANAGGAGQNAADDADINDVFGVRLAQRGENNALVGALAEMNIAADERALFPAEGEVVPEPSFVSKVTNFALLLVGTVYPALWDQRRTALRRREGTLRTEARAREEAVEEGEDPNGERARARENIAQVHERRPHWVRDYIDRVVADDWVDNAE</sequence>
<evidence type="ECO:0000256" key="2">
    <source>
        <dbReference type="SAM" id="Phobius"/>
    </source>
</evidence>
<evidence type="ECO:0000313" key="4">
    <source>
        <dbReference type="Proteomes" id="UP000054144"/>
    </source>
</evidence>
<keyword evidence="4" id="KW-1185">Reference proteome</keyword>
<feature type="region of interest" description="Disordered" evidence="1">
    <location>
        <begin position="129"/>
        <end position="173"/>
    </location>
</feature>
<feature type="compositionally biased region" description="Low complexity" evidence="1">
    <location>
        <begin position="151"/>
        <end position="163"/>
    </location>
</feature>
<dbReference type="EMBL" id="KN882026">
    <property type="protein sequence ID" value="KIY46601.1"/>
    <property type="molecule type" value="Genomic_DNA"/>
</dbReference>
<dbReference type="OrthoDB" id="21589at2759"/>
<evidence type="ECO:0008006" key="5">
    <source>
        <dbReference type="Google" id="ProtNLM"/>
    </source>
</evidence>